<name>A0ABU2RTR7_9ACTN</name>
<dbReference type="EMBL" id="JAVREX010000012">
    <property type="protein sequence ID" value="MDT0430948.1"/>
    <property type="molecule type" value="Genomic_DNA"/>
</dbReference>
<proteinExistence type="predicted"/>
<gene>
    <name evidence="1" type="ORF">RM649_25300</name>
</gene>
<reference evidence="2" key="1">
    <citation type="submission" date="2023-07" db="EMBL/GenBank/DDBJ databases">
        <title>30 novel species of actinomycetes from the DSMZ collection.</title>
        <authorList>
            <person name="Nouioui I."/>
        </authorList>
    </citation>
    <scope>NUCLEOTIDE SEQUENCE [LARGE SCALE GENOMIC DNA]</scope>
    <source>
        <strain evidence="2">DSM 41770</strain>
    </source>
</reference>
<sequence length="272" mass="28668">MPTTQTAGFETAAGALAKGLVRAANGAGQPPHPGFQLHRCTDEIHGAVHRLGAVRMLGADVLALQVLARLTPSATDVALVREAVQAFPAPPPAECADTERTVWQWRDWALRNTLAGLGVETTDWEGFALPAGTAPDAPVPGMGGPWPTRAAALVRLSSLALPSLAGPVAARTAHHSLDVRRGLVRALLRRDLLSAARLARWLALTDAQADRAPALPDTADPVRAAAEVPVGSAVEHIALLAADEPRVQLEIEVTRRLLDHGRSVGEESAWTH</sequence>
<evidence type="ECO:0000313" key="2">
    <source>
        <dbReference type="Proteomes" id="UP001183777"/>
    </source>
</evidence>
<protein>
    <submittedName>
        <fullName evidence="1">Uncharacterized protein</fullName>
    </submittedName>
</protein>
<comment type="caution">
    <text evidence="1">The sequence shown here is derived from an EMBL/GenBank/DDBJ whole genome shotgun (WGS) entry which is preliminary data.</text>
</comment>
<evidence type="ECO:0000313" key="1">
    <source>
        <dbReference type="EMBL" id="MDT0430948.1"/>
    </source>
</evidence>
<keyword evidence="2" id="KW-1185">Reference proteome</keyword>
<dbReference type="Proteomes" id="UP001183777">
    <property type="component" value="Unassembled WGS sequence"/>
</dbReference>
<organism evidence="1 2">
    <name type="scientific">Streptomyces salyersiae</name>
    <dbReference type="NCBI Taxonomy" id="3075530"/>
    <lineage>
        <taxon>Bacteria</taxon>
        <taxon>Bacillati</taxon>
        <taxon>Actinomycetota</taxon>
        <taxon>Actinomycetes</taxon>
        <taxon>Kitasatosporales</taxon>
        <taxon>Streptomycetaceae</taxon>
        <taxon>Streptomyces</taxon>
    </lineage>
</organism>
<dbReference type="RefSeq" id="WP_311660050.1">
    <property type="nucleotide sequence ID" value="NZ_JAVREX010000012.1"/>
</dbReference>
<accession>A0ABU2RTR7</accession>